<feature type="region of interest" description="Disordered" evidence="1">
    <location>
        <begin position="1"/>
        <end position="53"/>
    </location>
</feature>
<proteinExistence type="predicted"/>
<reference evidence="2 3" key="1">
    <citation type="journal article" date="2016" name="DNA Res.">
        <title>Genome sequence of Aspergillus luchuensis NBRC 4314.</title>
        <authorList>
            <person name="Yamada O."/>
            <person name="Machida M."/>
            <person name="Hosoyama A."/>
            <person name="Goto M."/>
            <person name="Takahashi T."/>
            <person name="Futagami T."/>
            <person name="Yamagata Y."/>
            <person name="Takeuchi M."/>
            <person name="Kobayashi T."/>
            <person name="Koike H."/>
            <person name="Abe K."/>
            <person name="Asai K."/>
            <person name="Arita M."/>
            <person name="Fujita N."/>
            <person name="Fukuda K."/>
            <person name="Higa K."/>
            <person name="Horikawa H."/>
            <person name="Ishikawa T."/>
            <person name="Jinno K."/>
            <person name="Kato Y."/>
            <person name="Kirimura K."/>
            <person name="Mizutani O."/>
            <person name="Nakasone K."/>
            <person name="Sano M."/>
            <person name="Shiraishi Y."/>
            <person name="Tsukahara M."/>
            <person name="Gomi K."/>
        </authorList>
    </citation>
    <scope>NUCLEOTIDE SEQUENCE [LARGE SCALE GENOMIC DNA]</scope>
    <source>
        <strain evidence="2 3">RIB 2604</strain>
    </source>
</reference>
<protein>
    <submittedName>
        <fullName evidence="2">Copper resistance-associated P-type ATPase</fullName>
    </submittedName>
</protein>
<reference evidence="3" key="2">
    <citation type="submission" date="2016-02" db="EMBL/GenBank/DDBJ databases">
        <title>Genome sequencing of Aspergillus luchuensis NBRC 4314.</title>
        <authorList>
            <person name="Yamada O."/>
        </authorList>
    </citation>
    <scope>NUCLEOTIDE SEQUENCE [LARGE SCALE GENOMIC DNA]</scope>
    <source>
        <strain evidence="3">RIB 2604</strain>
    </source>
</reference>
<dbReference type="Proteomes" id="UP000075230">
    <property type="component" value="Unassembled WGS sequence"/>
</dbReference>
<evidence type="ECO:0000313" key="3">
    <source>
        <dbReference type="Proteomes" id="UP000075230"/>
    </source>
</evidence>
<sequence>MNHEGIEVAESGDNERRGKGNSAEGGNVTWMEDGVGRPSQRNRGLRAAPQPGPAMPEDAFCCLTGNPDLPEQAGKRMSWEKLL</sequence>
<gene>
    <name evidence="2" type="ORF">RIB2604_02004880</name>
</gene>
<accession>A0A146FJJ3</accession>
<organism evidence="2 3">
    <name type="scientific">Aspergillus kawachii</name>
    <name type="common">White koji mold</name>
    <name type="synonym">Aspergillus awamori var. kawachi</name>
    <dbReference type="NCBI Taxonomy" id="1069201"/>
    <lineage>
        <taxon>Eukaryota</taxon>
        <taxon>Fungi</taxon>
        <taxon>Dikarya</taxon>
        <taxon>Ascomycota</taxon>
        <taxon>Pezizomycotina</taxon>
        <taxon>Eurotiomycetes</taxon>
        <taxon>Eurotiomycetidae</taxon>
        <taxon>Eurotiales</taxon>
        <taxon>Aspergillaceae</taxon>
        <taxon>Aspergillus</taxon>
        <taxon>Aspergillus subgen. Circumdati</taxon>
    </lineage>
</organism>
<dbReference type="EMBL" id="BCWF01000020">
    <property type="protein sequence ID" value="GAT25908.1"/>
    <property type="molecule type" value="Genomic_DNA"/>
</dbReference>
<dbReference type="AlphaFoldDB" id="A0A146FJJ3"/>
<comment type="caution">
    <text evidence="2">The sequence shown here is derived from an EMBL/GenBank/DDBJ whole genome shotgun (WGS) entry which is preliminary data.</text>
</comment>
<name>A0A146FJJ3_ASPKA</name>
<evidence type="ECO:0000313" key="2">
    <source>
        <dbReference type="EMBL" id="GAT25908.1"/>
    </source>
</evidence>
<evidence type="ECO:0000256" key="1">
    <source>
        <dbReference type="SAM" id="MobiDB-lite"/>
    </source>
</evidence>